<evidence type="ECO:0000313" key="1">
    <source>
        <dbReference type="EMBL" id="GAH31998.1"/>
    </source>
</evidence>
<accession>X1GG77</accession>
<dbReference type="AlphaFoldDB" id="X1GG77"/>
<dbReference type="EMBL" id="BARU01010304">
    <property type="protein sequence ID" value="GAH31998.1"/>
    <property type="molecule type" value="Genomic_DNA"/>
</dbReference>
<gene>
    <name evidence="1" type="ORF">S03H2_19681</name>
</gene>
<sequence>AICIADKPRIEGSHSAPATIKAYSEHPSKPFVTDARSDGKVPTIVVQFKQRSYKVTSIFTKQAEDSYNIEIPITNTGDVPLDNVTLIQPIFSAEFVDHTPPTVDVSVESSNIKCLIKRINSGETIVINLNIEADGPLRQQQATIRIED</sequence>
<reference evidence="1" key="1">
    <citation type="journal article" date="2014" name="Front. Microbiol.">
        <title>High frequency of phylogenetically diverse reductive dehalogenase-homologous genes in deep subseafloor sedimentary metagenomes.</title>
        <authorList>
            <person name="Kawai M."/>
            <person name="Futagami T."/>
            <person name="Toyoda A."/>
            <person name="Takaki Y."/>
            <person name="Nishi S."/>
            <person name="Hori S."/>
            <person name="Arai W."/>
            <person name="Tsubouchi T."/>
            <person name="Morono Y."/>
            <person name="Uchiyama I."/>
            <person name="Ito T."/>
            <person name="Fujiyama A."/>
            <person name="Inagaki F."/>
            <person name="Takami H."/>
        </authorList>
    </citation>
    <scope>NUCLEOTIDE SEQUENCE</scope>
    <source>
        <strain evidence="1">Expedition CK06-06</strain>
    </source>
</reference>
<evidence type="ECO:0008006" key="2">
    <source>
        <dbReference type="Google" id="ProtNLM"/>
    </source>
</evidence>
<protein>
    <recommendedName>
        <fullName evidence="2">DUF11 domain-containing protein</fullName>
    </recommendedName>
</protein>
<proteinExistence type="predicted"/>
<feature type="non-terminal residue" evidence="1">
    <location>
        <position position="1"/>
    </location>
</feature>
<comment type="caution">
    <text evidence="1">The sequence shown here is derived from an EMBL/GenBank/DDBJ whole genome shotgun (WGS) entry which is preliminary data.</text>
</comment>
<name>X1GG77_9ZZZZ</name>
<organism evidence="1">
    <name type="scientific">marine sediment metagenome</name>
    <dbReference type="NCBI Taxonomy" id="412755"/>
    <lineage>
        <taxon>unclassified sequences</taxon>
        <taxon>metagenomes</taxon>
        <taxon>ecological metagenomes</taxon>
    </lineage>
</organism>